<dbReference type="SUPFAM" id="SSF49373">
    <property type="entry name" value="Invasin/intimin cell-adhesion fragments"/>
    <property type="match status" value="1"/>
</dbReference>
<dbReference type="EMBL" id="QXDL01000148">
    <property type="protein sequence ID" value="RIH81817.1"/>
    <property type="molecule type" value="Genomic_DNA"/>
</dbReference>
<feature type="domain" description="BIG2" evidence="1">
    <location>
        <begin position="135"/>
        <end position="216"/>
    </location>
</feature>
<reference evidence="2 3" key="1">
    <citation type="submission" date="2018-08" db="EMBL/GenBank/DDBJ databases">
        <title>Meiothermus terrae DSM 26712 genome sequencing project.</title>
        <authorList>
            <person name="Da Costa M.S."/>
            <person name="Albuquerque L."/>
            <person name="Raposo P."/>
            <person name="Froufe H.J.C."/>
            <person name="Barroso C.S."/>
            <person name="Egas C."/>
        </authorList>
    </citation>
    <scope>NUCLEOTIDE SEQUENCE [LARGE SCALE GENOMIC DNA]</scope>
    <source>
        <strain evidence="2 3">DSM 26712</strain>
    </source>
</reference>
<keyword evidence="3" id="KW-1185">Reference proteome</keyword>
<accession>A0A399EAT7</accession>
<protein>
    <submittedName>
        <fullName evidence="2">Bacterial Ig-like domain (Group 2)</fullName>
    </submittedName>
</protein>
<evidence type="ECO:0000313" key="3">
    <source>
        <dbReference type="Proteomes" id="UP000265715"/>
    </source>
</evidence>
<comment type="caution">
    <text evidence="2">The sequence shown here is derived from an EMBL/GenBank/DDBJ whole genome shotgun (WGS) entry which is preliminary data.</text>
</comment>
<organism evidence="2 3">
    <name type="scientific">Calidithermus terrae</name>
    <dbReference type="NCBI Taxonomy" id="1408545"/>
    <lineage>
        <taxon>Bacteria</taxon>
        <taxon>Thermotogati</taxon>
        <taxon>Deinococcota</taxon>
        <taxon>Deinococci</taxon>
        <taxon>Thermales</taxon>
        <taxon>Thermaceae</taxon>
        <taxon>Calidithermus</taxon>
    </lineage>
</organism>
<evidence type="ECO:0000259" key="1">
    <source>
        <dbReference type="SMART" id="SM00635"/>
    </source>
</evidence>
<dbReference type="SMART" id="SM00635">
    <property type="entry name" value="BID_2"/>
    <property type="match status" value="1"/>
</dbReference>
<name>A0A399EAT7_9DEIN</name>
<dbReference type="AlphaFoldDB" id="A0A399EAT7"/>
<dbReference type="PROSITE" id="PS51257">
    <property type="entry name" value="PROKAR_LIPOPROTEIN"/>
    <property type="match status" value="1"/>
</dbReference>
<dbReference type="Gene3D" id="2.60.120.560">
    <property type="entry name" value="Exo-inulinase, domain 1"/>
    <property type="match status" value="1"/>
</dbReference>
<evidence type="ECO:0000313" key="2">
    <source>
        <dbReference type="EMBL" id="RIH81817.1"/>
    </source>
</evidence>
<sequence>MRPMRAAVSLRHSRIGPGLLAGLMLLFAACTPSTPSAAAVVRVLWPQSLAQVIPVNAQSIAVTVRAVGSTAVHDTLTLNKGTTEGRVKAPVGRAVFVARAYDQPDGKGNVLAQASTEQDIVAGQSNEVRLEMTPVVTRVEVTLPKAGLEVGENLTAIATATDASGAEVTATFTWTSSNPAVATVDGSGVVRGVAPGTAQIRATENASGQQGEAGLTVSETIIVIGKVDEGFDADKAAGAVVGGEVTGSDPERKLAQRNSFLVMPPLASPGWGRMSYSRGALERVTGLGAVVDLSPGDIQLPAGLDEGFAVGFFASPAPTNPYANSNALFLGYEGRGLGGYYLGVGGGARPDRVPFRHARRQIVAIANDMGAFFYAVDMQGVPGGAAYPNMRFLGASTGWSGRQMYFGLHNRGSYAHAVVVPRLKIDDSGLRNWWLSAFLAETGTGSGALGTSASTGQRWNLLTGEIARTADGLKAPSSAPARAYASVGSSTPYLLGARVKTGSTPEAVDLLVRVQDANNYHGVRFSAGGVQIYRVSAGGSPQVLAQTGHSLEPGRTHDVTVRLEGNEIQAWLDDKGPLVASDATRGSVKNVGLGFDGAGDSAISRFFAHQREVPIPANLKLEPPDAPKASTPVWADEFSGSGSLPGRSNAGKTWEHVSGDQTFSLASGRARASSTLTDCLLQAVPHGASRVQVESTVVQLSPPGTVAFTGPAVLSGGAGSGPPGSYLVAMQFRDASQGEGSTEVEVRLKPAGGSEYIWRRINMQDTLRNGTSNSTTLWTDGDWVAVWVNSEPILYHPLTSDAQRISVGRVGLYDCSVGYGKNEFENLRIY</sequence>
<dbReference type="Pfam" id="PF02368">
    <property type="entry name" value="Big_2"/>
    <property type="match status" value="1"/>
</dbReference>
<dbReference type="Proteomes" id="UP000265715">
    <property type="component" value="Unassembled WGS sequence"/>
</dbReference>
<gene>
    <name evidence="2" type="ORF">Mterra_02952</name>
</gene>
<proteinExistence type="predicted"/>
<dbReference type="Gene3D" id="2.60.40.1080">
    <property type="match status" value="1"/>
</dbReference>
<dbReference type="InterPro" id="IPR008964">
    <property type="entry name" value="Invasin/intimin_cell_adhesion"/>
</dbReference>
<dbReference type="InterPro" id="IPR003343">
    <property type="entry name" value="Big_2"/>
</dbReference>